<name>A0A934WGW8_9RHOB</name>
<dbReference type="Proteomes" id="UP000706333">
    <property type="component" value="Unassembled WGS sequence"/>
</dbReference>
<feature type="non-terminal residue" evidence="1">
    <location>
        <position position="1"/>
    </location>
</feature>
<protein>
    <submittedName>
        <fullName evidence="1">Uncharacterized protein</fullName>
    </submittedName>
</protein>
<dbReference type="AlphaFoldDB" id="A0A934WGW8"/>
<evidence type="ECO:0000313" key="1">
    <source>
        <dbReference type="EMBL" id="MBK5925829.1"/>
    </source>
</evidence>
<keyword evidence="2" id="KW-1185">Reference proteome</keyword>
<proteinExistence type="predicted"/>
<reference evidence="1" key="2">
    <citation type="journal article" date="2020" name="Microorganisms">
        <title>Osmotic Adaptation and Compatible Solute Biosynthesis of Phototrophic Bacteria as Revealed from Genome Analyses.</title>
        <authorList>
            <person name="Imhoff J.F."/>
            <person name="Rahn T."/>
            <person name="Kunzel S."/>
            <person name="Keller A."/>
            <person name="Neulinger S.C."/>
        </authorList>
    </citation>
    <scope>NUCLEOTIDE SEQUENCE</scope>
    <source>
        <strain evidence="1">LMG 28126</strain>
    </source>
</reference>
<gene>
    <name evidence="1" type="ORF">CCR87_00400</name>
</gene>
<evidence type="ECO:0000313" key="2">
    <source>
        <dbReference type="Proteomes" id="UP000706333"/>
    </source>
</evidence>
<organism evidence="1 2">
    <name type="scientific">Rhodobaculum claviforme</name>
    <dbReference type="NCBI Taxonomy" id="1549854"/>
    <lineage>
        <taxon>Bacteria</taxon>
        <taxon>Pseudomonadati</taxon>
        <taxon>Pseudomonadota</taxon>
        <taxon>Alphaproteobacteria</taxon>
        <taxon>Rhodobacterales</taxon>
        <taxon>Paracoccaceae</taxon>
        <taxon>Rhodobaculum</taxon>
    </lineage>
</organism>
<reference evidence="1" key="1">
    <citation type="submission" date="2017-05" db="EMBL/GenBank/DDBJ databases">
        <authorList>
            <person name="Imhoff J.F."/>
            <person name="Rahn T."/>
            <person name="Kuenzel S."/>
            <person name="Neulinger S.C."/>
        </authorList>
    </citation>
    <scope>NUCLEOTIDE SEQUENCE</scope>
    <source>
        <strain evidence="1">LMG 28126</strain>
    </source>
</reference>
<dbReference type="RefSeq" id="WP_201155364.1">
    <property type="nucleotide sequence ID" value="NZ_NHSD01000030.1"/>
</dbReference>
<dbReference type="EMBL" id="NHSD01000030">
    <property type="protein sequence ID" value="MBK5925829.1"/>
    <property type="molecule type" value="Genomic_DNA"/>
</dbReference>
<comment type="caution">
    <text evidence="1">The sequence shown here is derived from an EMBL/GenBank/DDBJ whole genome shotgun (WGS) entry which is preliminary data.</text>
</comment>
<sequence>PAQGDGCDVTLDGVRVTAPRLAQEVAAGATAAVWLCTLGLDDAALRAALGGDALRAQVTGDLAQQMLFAAARAAHAGLGAAHPGHRVLRGTLRGRGERLWDAAAVLRLLPVLGPAPLGVCAPDGTALSPAHSLLGVAILRPARP</sequence>
<accession>A0A934WGW8</accession>